<dbReference type="RefSeq" id="WP_136354974.1">
    <property type="nucleotide sequence ID" value="NZ_CP046266.1"/>
</dbReference>
<dbReference type="SUPFAM" id="SSF140500">
    <property type="entry name" value="BAS1536-like"/>
    <property type="match status" value="1"/>
</dbReference>
<dbReference type="InterPro" id="IPR018540">
    <property type="entry name" value="Spo0E-like"/>
</dbReference>
<reference evidence="1 2" key="1">
    <citation type="submission" date="2019-04" db="EMBL/GenBank/DDBJ databases">
        <title>Bacillus sediminilitoris sp. nov., isolated from a tidal flat sediment on the East China Sea.</title>
        <authorList>
            <person name="Wei Y."/>
            <person name="Mao H."/>
            <person name="Fang J."/>
        </authorList>
    </citation>
    <scope>NUCLEOTIDE SEQUENCE [LARGE SCALE GENOMIC DNA]</scope>
    <source>
        <strain evidence="1 2">DSL-17</strain>
    </source>
</reference>
<evidence type="ECO:0000313" key="2">
    <source>
        <dbReference type="Proteomes" id="UP000310334"/>
    </source>
</evidence>
<comment type="caution">
    <text evidence="1">The sequence shown here is derived from an EMBL/GenBank/DDBJ whole genome shotgun (WGS) entry which is preliminary data.</text>
</comment>
<dbReference type="Gene3D" id="4.10.280.10">
    <property type="entry name" value="Helix-loop-helix DNA-binding domain"/>
    <property type="match status" value="1"/>
</dbReference>
<organism evidence="1 2">
    <name type="scientific">Metabacillus sediminilitoris</name>
    <dbReference type="NCBI Taxonomy" id="2567941"/>
    <lineage>
        <taxon>Bacteria</taxon>
        <taxon>Bacillati</taxon>
        <taxon>Bacillota</taxon>
        <taxon>Bacilli</taxon>
        <taxon>Bacillales</taxon>
        <taxon>Bacillaceae</taxon>
        <taxon>Metabacillus</taxon>
    </lineage>
</organism>
<sequence length="59" mass="7050">MNQSNVIHIMNCIDNHRIDMYELARKKGISDPDVIKFSQDLDKKIINLMYIKRNKMLEN</sequence>
<keyword evidence="2" id="KW-1185">Reference proteome</keyword>
<dbReference type="OrthoDB" id="2888072at2"/>
<dbReference type="InterPro" id="IPR036638">
    <property type="entry name" value="HLH_DNA-bd_sf"/>
</dbReference>
<protein>
    <submittedName>
        <fullName evidence="1">Aspartyl-phosphate phosphatase Spo0E family protein</fullName>
    </submittedName>
</protein>
<dbReference type="GO" id="GO:0043937">
    <property type="term" value="P:regulation of sporulation"/>
    <property type="evidence" value="ECO:0007669"/>
    <property type="project" value="InterPro"/>
</dbReference>
<dbReference type="GO" id="GO:0046983">
    <property type="term" value="F:protein dimerization activity"/>
    <property type="evidence" value="ECO:0007669"/>
    <property type="project" value="InterPro"/>
</dbReference>
<dbReference type="Pfam" id="PF09388">
    <property type="entry name" value="SpoOE-like"/>
    <property type="match status" value="1"/>
</dbReference>
<dbReference type="InterPro" id="IPR037208">
    <property type="entry name" value="Spo0E-like_sf"/>
</dbReference>
<dbReference type="Proteomes" id="UP000310334">
    <property type="component" value="Unassembled WGS sequence"/>
</dbReference>
<dbReference type="AlphaFoldDB" id="A0A4S4BV75"/>
<gene>
    <name evidence="1" type="ORF">E6W99_14165</name>
</gene>
<proteinExistence type="predicted"/>
<name>A0A4S4BV75_9BACI</name>
<dbReference type="EMBL" id="SSNT01000010">
    <property type="protein sequence ID" value="THF78874.1"/>
    <property type="molecule type" value="Genomic_DNA"/>
</dbReference>
<evidence type="ECO:0000313" key="1">
    <source>
        <dbReference type="EMBL" id="THF78874.1"/>
    </source>
</evidence>
<accession>A0A4S4BV75</accession>